<evidence type="ECO:0000313" key="1">
    <source>
        <dbReference type="EMBL" id="CAB4815173.1"/>
    </source>
</evidence>
<gene>
    <name evidence="1" type="ORF">UFOPK3001_01837</name>
    <name evidence="2" type="ORF">UFOPK3954_00503</name>
</gene>
<dbReference type="EMBL" id="CAFAAJ010000136">
    <property type="protein sequence ID" value="CAB4815173.1"/>
    <property type="molecule type" value="Genomic_DNA"/>
</dbReference>
<reference evidence="1" key="1">
    <citation type="submission" date="2020-05" db="EMBL/GenBank/DDBJ databases">
        <authorList>
            <person name="Chiriac C."/>
            <person name="Salcher M."/>
            <person name="Ghai R."/>
            <person name="Kavagutti S V."/>
        </authorList>
    </citation>
    <scope>NUCLEOTIDE SEQUENCE</scope>
</reference>
<protein>
    <submittedName>
        <fullName evidence="1">Unannotated protein</fullName>
    </submittedName>
</protein>
<name>A0A6J6Z3U0_9ZZZZ</name>
<sequence>MSNRAVEVAAGFAERRAVPLRVVLGWDFLDQPGYEFDPQITPEKVQKTLERAVAGVRERHPSVLITCEALMGWAPAVVTEDAEFADLLVLGRSDKTKGHFGDWAPDVLVRRVRVPVVYVP</sequence>
<organism evidence="1">
    <name type="scientific">freshwater metagenome</name>
    <dbReference type="NCBI Taxonomy" id="449393"/>
    <lineage>
        <taxon>unclassified sequences</taxon>
        <taxon>metagenomes</taxon>
        <taxon>ecological metagenomes</taxon>
    </lineage>
</organism>
<dbReference type="EMBL" id="CAFBON010000035">
    <property type="protein sequence ID" value="CAB4980362.1"/>
    <property type="molecule type" value="Genomic_DNA"/>
</dbReference>
<proteinExistence type="predicted"/>
<dbReference type="InterPro" id="IPR014729">
    <property type="entry name" value="Rossmann-like_a/b/a_fold"/>
</dbReference>
<evidence type="ECO:0000313" key="2">
    <source>
        <dbReference type="EMBL" id="CAB4980362.1"/>
    </source>
</evidence>
<dbReference type="Gene3D" id="3.40.50.620">
    <property type="entry name" value="HUPs"/>
    <property type="match status" value="1"/>
</dbReference>
<dbReference type="SUPFAM" id="SSF52402">
    <property type="entry name" value="Adenine nucleotide alpha hydrolases-like"/>
    <property type="match status" value="1"/>
</dbReference>
<accession>A0A6J6Z3U0</accession>
<dbReference type="AlphaFoldDB" id="A0A6J6Z3U0"/>